<keyword evidence="9" id="KW-1185">Reference proteome</keyword>
<name>A0A9P6ILU4_9FUNG</name>
<evidence type="ECO:0000313" key="8">
    <source>
        <dbReference type="EMBL" id="KAF9935847.1"/>
    </source>
</evidence>
<feature type="compositionally biased region" description="Acidic residues" evidence="7">
    <location>
        <begin position="210"/>
        <end position="219"/>
    </location>
</feature>
<keyword evidence="3" id="KW-0805">Transcription regulation</keyword>
<feature type="region of interest" description="Disordered" evidence="7">
    <location>
        <begin position="346"/>
        <end position="365"/>
    </location>
</feature>
<gene>
    <name evidence="8" type="primary">SNAPC3</name>
    <name evidence="8" type="ORF">BGZ65_002958</name>
</gene>
<evidence type="ECO:0000256" key="7">
    <source>
        <dbReference type="SAM" id="MobiDB-lite"/>
    </source>
</evidence>
<feature type="region of interest" description="Disordered" evidence="7">
    <location>
        <begin position="1"/>
        <end position="32"/>
    </location>
</feature>
<evidence type="ECO:0000256" key="4">
    <source>
        <dbReference type="ARBA" id="ARBA00023125"/>
    </source>
</evidence>
<evidence type="ECO:0000256" key="6">
    <source>
        <dbReference type="ARBA" id="ARBA00023242"/>
    </source>
</evidence>
<feature type="region of interest" description="Disordered" evidence="7">
    <location>
        <begin position="167"/>
        <end position="230"/>
    </location>
</feature>
<comment type="subcellular location">
    <subcellularLocation>
        <location evidence="1">Nucleus</location>
    </subcellularLocation>
</comment>
<dbReference type="GO" id="GO:0000978">
    <property type="term" value="F:RNA polymerase II cis-regulatory region sequence-specific DNA binding"/>
    <property type="evidence" value="ECO:0007669"/>
    <property type="project" value="TreeGrafter"/>
</dbReference>
<dbReference type="OrthoDB" id="3437960at2759"/>
<keyword evidence="4" id="KW-0238">DNA-binding</keyword>
<protein>
    <submittedName>
        <fullName evidence="8">Small nuclear RNA activating complex, polypeptide 3</fullName>
    </submittedName>
</protein>
<comment type="caution">
    <text evidence="8">The sequence shown here is derived from an EMBL/GenBank/DDBJ whole genome shotgun (WGS) entry which is preliminary data.</text>
</comment>
<keyword evidence="6" id="KW-0539">Nucleus</keyword>
<dbReference type="Proteomes" id="UP000749646">
    <property type="component" value="Unassembled WGS sequence"/>
</dbReference>
<dbReference type="GO" id="GO:0019185">
    <property type="term" value="C:snRNA-activating protein complex"/>
    <property type="evidence" value="ECO:0007669"/>
    <property type="project" value="TreeGrafter"/>
</dbReference>
<sequence>MSHPPTATSAPKSSSSSSQPKQDRRRRNYFTPSIVTAEPQGDLFPVLPFGLNFRRLVEEQEEHDPYYEYFEDKDQEDPVAERCDTWKHQVDANKLFEDPTVFGLLKEWYEQRLDSCKETQDPTLRPTWASVHGQADEIDHGILSEMYAREPPRLGVLTSDDRLGRLLSSSARGRRRVPFSEKKRRRAPAPAAARGHTEKTGCRTETSEDKLEDGEEEEIQTTNKRRKTVQPVMTDSNVDMDDMDVDLDMDINNADRVAGRVSTDEAMATTSTNDDIVRVDPMKPTRLDGIIDLTSDHHEEEQPAPNTDIPATVGSSASSNPSPNPNIHVGQGENEIENIEPNDVDIEDEPIDQGLPRIHTGGKGRIPVTSLERRFHEYSMKIEDSRLRALSDESRLQVPFSLRPPLNFLGPKPPHYSIPYKPVVDQDIVVSVAFYDSHRPSERVQEFLFLGSQPLTAMRDAFFCPSDFPTREGDDPPDDLSFRNTEKKKISNSYMLIEGVFYNDSPLLRTKIDKRDELNEDERKRLNRLAEQCKERYQECLRTKNQVRRRKKGRGTLAQTEQQRKKRGAAGGSDKGDKESDLDYDDSDLRAQMQPNTYRDPSLEDIRVENEEKLIEVSLDYSQTILDWIDADPKRKEMPGYKQLQKKHMHETLIQDLKIRLNYPYLFVHQGNCEHIIMFHDLRLFSHQHDDLNRNNYPVQTFQGRKLKQRCQMCNAGIASFVTVNDRLAGRSPCYFCEDCYVAFHYDVEGDILYDDFQVFSCNT</sequence>
<dbReference type="GO" id="GO:0001046">
    <property type="term" value="F:core promoter sequence-specific DNA binding"/>
    <property type="evidence" value="ECO:0007669"/>
    <property type="project" value="TreeGrafter"/>
</dbReference>
<dbReference type="GO" id="GO:0001006">
    <property type="term" value="F:RNA polymerase III type 3 promoter sequence-specific DNA binding"/>
    <property type="evidence" value="ECO:0007669"/>
    <property type="project" value="TreeGrafter"/>
</dbReference>
<feature type="compositionally biased region" description="Basic residues" evidence="7">
    <location>
        <begin position="545"/>
        <end position="554"/>
    </location>
</feature>
<dbReference type="GO" id="GO:0003681">
    <property type="term" value="F:bent DNA binding"/>
    <property type="evidence" value="ECO:0007669"/>
    <property type="project" value="TreeGrafter"/>
</dbReference>
<evidence type="ECO:0000256" key="2">
    <source>
        <dbReference type="ARBA" id="ARBA00010410"/>
    </source>
</evidence>
<dbReference type="AlphaFoldDB" id="A0A9P6ILU4"/>
<dbReference type="GO" id="GO:0042795">
    <property type="term" value="P:snRNA transcription by RNA polymerase II"/>
    <property type="evidence" value="ECO:0007669"/>
    <property type="project" value="TreeGrafter"/>
</dbReference>
<dbReference type="PANTHER" id="PTHR13421:SF16">
    <property type="entry name" value="SNRNA-ACTIVATING PROTEIN COMPLEX SUBUNIT 3"/>
    <property type="match status" value="1"/>
</dbReference>
<evidence type="ECO:0000313" key="9">
    <source>
        <dbReference type="Proteomes" id="UP000749646"/>
    </source>
</evidence>
<dbReference type="GO" id="GO:0042796">
    <property type="term" value="P:snRNA transcription by RNA polymerase III"/>
    <property type="evidence" value="ECO:0007669"/>
    <property type="project" value="TreeGrafter"/>
</dbReference>
<dbReference type="GO" id="GO:0005634">
    <property type="term" value="C:nucleus"/>
    <property type="evidence" value="ECO:0007669"/>
    <property type="project" value="UniProtKB-SubCell"/>
</dbReference>
<dbReference type="PANTHER" id="PTHR13421">
    <property type="entry name" value="SNRNA-ACTIVATING PROTEIN COMPLEX SUBUNIT 3"/>
    <property type="match status" value="1"/>
</dbReference>
<feature type="compositionally biased region" description="Basic and acidic residues" evidence="7">
    <location>
        <begin position="195"/>
        <end position="209"/>
    </location>
</feature>
<keyword evidence="5" id="KW-0804">Transcription</keyword>
<feature type="region of interest" description="Disordered" evidence="7">
    <location>
        <begin position="298"/>
        <end position="331"/>
    </location>
</feature>
<dbReference type="InterPro" id="IPR022042">
    <property type="entry name" value="snRNA-activating_su3"/>
</dbReference>
<evidence type="ECO:0000256" key="5">
    <source>
        <dbReference type="ARBA" id="ARBA00023163"/>
    </source>
</evidence>
<feature type="region of interest" description="Disordered" evidence="7">
    <location>
        <begin position="544"/>
        <end position="597"/>
    </location>
</feature>
<dbReference type="EMBL" id="JAAAHW010009832">
    <property type="protein sequence ID" value="KAF9935847.1"/>
    <property type="molecule type" value="Genomic_DNA"/>
</dbReference>
<feature type="compositionally biased region" description="Low complexity" evidence="7">
    <location>
        <begin position="1"/>
        <end position="20"/>
    </location>
</feature>
<reference evidence="8" key="1">
    <citation type="journal article" date="2020" name="Fungal Divers.">
        <title>Resolving the Mortierellaceae phylogeny through synthesis of multi-gene phylogenetics and phylogenomics.</title>
        <authorList>
            <person name="Vandepol N."/>
            <person name="Liber J."/>
            <person name="Desiro A."/>
            <person name="Na H."/>
            <person name="Kennedy M."/>
            <person name="Barry K."/>
            <person name="Grigoriev I.V."/>
            <person name="Miller A.N."/>
            <person name="O'Donnell K."/>
            <person name="Stajich J.E."/>
            <person name="Bonito G."/>
        </authorList>
    </citation>
    <scope>NUCLEOTIDE SEQUENCE</scope>
    <source>
        <strain evidence="8">MES-2147</strain>
    </source>
</reference>
<accession>A0A9P6ILU4</accession>
<evidence type="ECO:0000256" key="3">
    <source>
        <dbReference type="ARBA" id="ARBA00023015"/>
    </source>
</evidence>
<feature type="compositionally biased region" description="Basic residues" evidence="7">
    <location>
        <begin position="172"/>
        <end position="187"/>
    </location>
</feature>
<dbReference type="Pfam" id="PF12251">
    <property type="entry name" value="SNAPC3"/>
    <property type="match status" value="2"/>
</dbReference>
<evidence type="ECO:0000256" key="1">
    <source>
        <dbReference type="ARBA" id="ARBA00004123"/>
    </source>
</evidence>
<organism evidence="8 9">
    <name type="scientific">Modicella reniformis</name>
    <dbReference type="NCBI Taxonomy" id="1440133"/>
    <lineage>
        <taxon>Eukaryota</taxon>
        <taxon>Fungi</taxon>
        <taxon>Fungi incertae sedis</taxon>
        <taxon>Mucoromycota</taxon>
        <taxon>Mortierellomycotina</taxon>
        <taxon>Mortierellomycetes</taxon>
        <taxon>Mortierellales</taxon>
        <taxon>Mortierellaceae</taxon>
        <taxon>Modicella</taxon>
    </lineage>
</organism>
<comment type="similarity">
    <text evidence="2">Belongs to the SNAPC3/SRD2 family.</text>
</comment>
<proteinExistence type="inferred from homology"/>